<protein>
    <submittedName>
        <fullName evidence="1">Uncharacterized protein</fullName>
    </submittedName>
</protein>
<gene>
    <name evidence="1" type="ORF">APZ42_012641</name>
</gene>
<evidence type="ECO:0000313" key="2">
    <source>
        <dbReference type="Proteomes" id="UP000076858"/>
    </source>
</evidence>
<dbReference type="Proteomes" id="UP000076858">
    <property type="component" value="Unassembled WGS sequence"/>
</dbReference>
<name>A0A162RMJ2_9CRUS</name>
<comment type="caution">
    <text evidence="1">The sequence shown here is derived from an EMBL/GenBank/DDBJ whole genome shotgun (WGS) entry which is preliminary data.</text>
</comment>
<dbReference type="AlphaFoldDB" id="A0A162RMJ2"/>
<evidence type="ECO:0000313" key="1">
    <source>
        <dbReference type="EMBL" id="KZS20639.1"/>
    </source>
</evidence>
<accession>A0A162RMJ2</accession>
<dbReference type="EMBL" id="LRGB01000141">
    <property type="protein sequence ID" value="KZS20639.1"/>
    <property type="molecule type" value="Genomic_DNA"/>
</dbReference>
<proteinExistence type="predicted"/>
<sequence>MESISSVTSLINAPLPPIISLKIAVSNSPCGIVYDLSADFQCWIRCDPKSSRSGHCLTTKANRNANMQKRSDYVC</sequence>
<keyword evidence="2" id="KW-1185">Reference proteome</keyword>
<organism evidence="1 2">
    <name type="scientific">Daphnia magna</name>
    <dbReference type="NCBI Taxonomy" id="35525"/>
    <lineage>
        <taxon>Eukaryota</taxon>
        <taxon>Metazoa</taxon>
        <taxon>Ecdysozoa</taxon>
        <taxon>Arthropoda</taxon>
        <taxon>Crustacea</taxon>
        <taxon>Branchiopoda</taxon>
        <taxon>Diplostraca</taxon>
        <taxon>Cladocera</taxon>
        <taxon>Anomopoda</taxon>
        <taxon>Daphniidae</taxon>
        <taxon>Daphnia</taxon>
    </lineage>
</organism>
<reference evidence="1 2" key="1">
    <citation type="submission" date="2016-03" db="EMBL/GenBank/DDBJ databases">
        <title>EvidentialGene: Evidence-directed Construction of Genes on Genomes.</title>
        <authorList>
            <person name="Gilbert D.G."/>
            <person name="Choi J.-H."/>
            <person name="Mockaitis K."/>
            <person name="Colbourne J."/>
            <person name="Pfrender M."/>
        </authorList>
    </citation>
    <scope>NUCLEOTIDE SEQUENCE [LARGE SCALE GENOMIC DNA]</scope>
    <source>
        <strain evidence="1 2">Xinb3</strain>
        <tissue evidence="1">Complete organism</tissue>
    </source>
</reference>